<dbReference type="EMBL" id="CACTIH010007319">
    <property type="protein sequence ID" value="CAA3009530.1"/>
    <property type="molecule type" value="Genomic_DNA"/>
</dbReference>
<protein>
    <recommendedName>
        <fullName evidence="3">Retrovirus-related Pol polyprotein from transposon TNT 1-94</fullName>
    </recommendedName>
</protein>
<keyword evidence="2" id="KW-1185">Reference proteome</keyword>
<reference evidence="1 2" key="1">
    <citation type="submission" date="2019-12" db="EMBL/GenBank/DDBJ databases">
        <authorList>
            <person name="Alioto T."/>
            <person name="Alioto T."/>
            <person name="Gomez Garrido J."/>
        </authorList>
    </citation>
    <scope>NUCLEOTIDE SEQUENCE [LARGE SCALE GENOMIC DNA]</scope>
</reference>
<gene>
    <name evidence="1" type="ORF">OLEA9_A087849</name>
</gene>
<dbReference type="Proteomes" id="UP000594638">
    <property type="component" value="Unassembled WGS sequence"/>
</dbReference>
<dbReference type="Gramene" id="OE9A087849T1">
    <property type="protein sequence ID" value="OE9A087849C1"/>
    <property type="gene ID" value="OE9A087849"/>
</dbReference>
<name>A0A8S0TUA4_OLEEU</name>
<evidence type="ECO:0000313" key="1">
    <source>
        <dbReference type="EMBL" id="CAA3009530.1"/>
    </source>
</evidence>
<accession>A0A8S0TUA4</accession>
<sequence>MRVILVQQRVAKALDDPVTFSDELKAKPTEIEDMNEIAYSSIILHLSDNIVRQVDSVKTTRTLWTALDALFLTKTLPNKIYLLEKLFSFKMDPGKDVEGNLSDFSIIVKSLAHNDKKFDDEDLAVILLNSLPESYREMKNAIKYGRDTLTQAIVSDALKSRELELKRGNITHSREESLFVRGRLEKKEFNFHNKKGRRKSKMRSKSKDKSDKKCYHYGKLGYFKKDSFD</sequence>
<dbReference type="OrthoDB" id="1730120at2759"/>
<evidence type="ECO:0008006" key="3">
    <source>
        <dbReference type="Google" id="ProtNLM"/>
    </source>
</evidence>
<dbReference type="Pfam" id="PF14223">
    <property type="entry name" value="Retrotran_gag_2"/>
    <property type="match status" value="1"/>
</dbReference>
<comment type="caution">
    <text evidence="1">The sequence shown here is derived from an EMBL/GenBank/DDBJ whole genome shotgun (WGS) entry which is preliminary data.</text>
</comment>
<proteinExistence type="predicted"/>
<evidence type="ECO:0000313" key="2">
    <source>
        <dbReference type="Proteomes" id="UP000594638"/>
    </source>
</evidence>
<organism evidence="1 2">
    <name type="scientific">Olea europaea subsp. europaea</name>
    <dbReference type="NCBI Taxonomy" id="158383"/>
    <lineage>
        <taxon>Eukaryota</taxon>
        <taxon>Viridiplantae</taxon>
        <taxon>Streptophyta</taxon>
        <taxon>Embryophyta</taxon>
        <taxon>Tracheophyta</taxon>
        <taxon>Spermatophyta</taxon>
        <taxon>Magnoliopsida</taxon>
        <taxon>eudicotyledons</taxon>
        <taxon>Gunneridae</taxon>
        <taxon>Pentapetalae</taxon>
        <taxon>asterids</taxon>
        <taxon>lamiids</taxon>
        <taxon>Lamiales</taxon>
        <taxon>Oleaceae</taxon>
        <taxon>Oleeae</taxon>
        <taxon>Olea</taxon>
    </lineage>
</organism>
<dbReference type="AlphaFoldDB" id="A0A8S0TUA4"/>